<feature type="transmembrane region" description="Helical" evidence="13">
    <location>
        <begin position="12"/>
        <end position="32"/>
    </location>
</feature>
<evidence type="ECO:0000256" key="14">
    <source>
        <dbReference type="RuleBase" id="RU003848"/>
    </source>
</evidence>
<proteinExistence type="inferred from homology"/>
<keyword evidence="13" id="KW-1003">Cell membrane</keyword>
<reference evidence="15 16" key="1">
    <citation type="submission" date="2018-09" db="EMBL/GenBank/DDBJ databases">
        <title>Sphingomonas peninsula sp. nov., isolated from fildes peninsula, Antarctic soil.</title>
        <authorList>
            <person name="Yingchao G."/>
        </authorList>
    </citation>
    <scope>NUCLEOTIDE SEQUENCE [LARGE SCALE GENOMIC DNA]</scope>
    <source>
        <strain evidence="15 16">YZ-8</strain>
    </source>
</reference>
<keyword evidence="3 13" id="KW-0138">CF(0)</keyword>
<keyword evidence="6 13" id="KW-1133">Transmembrane helix</keyword>
<organism evidence="15 16">
    <name type="scientific">Sphingomonas paeninsulae</name>
    <dbReference type="NCBI Taxonomy" id="2319844"/>
    <lineage>
        <taxon>Bacteria</taxon>
        <taxon>Pseudomonadati</taxon>
        <taxon>Pseudomonadota</taxon>
        <taxon>Alphaproteobacteria</taxon>
        <taxon>Sphingomonadales</taxon>
        <taxon>Sphingomonadaceae</taxon>
        <taxon>Sphingomonas</taxon>
    </lineage>
</organism>
<keyword evidence="5 13" id="KW-0375">Hydrogen ion transport</keyword>
<dbReference type="GO" id="GO:0012505">
    <property type="term" value="C:endomembrane system"/>
    <property type="evidence" value="ECO:0007669"/>
    <property type="project" value="UniProtKB-SubCell"/>
</dbReference>
<dbReference type="GO" id="GO:0005886">
    <property type="term" value="C:plasma membrane"/>
    <property type="evidence" value="ECO:0007669"/>
    <property type="project" value="UniProtKB-SubCell"/>
</dbReference>
<dbReference type="EMBL" id="CP032829">
    <property type="protein sequence ID" value="AYJ87202.1"/>
    <property type="molecule type" value="Genomic_DNA"/>
</dbReference>
<dbReference type="HAMAP" id="MF_01398">
    <property type="entry name" value="ATP_synth_b_bprime"/>
    <property type="match status" value="1"/>
</dbReference>
<name>A0A494TIM7_SPHPE</name>
<dbReference type="InterPro" id="IPR002146">
    <property type="entry name" value="ATP_synth_b/b'su_bac/chlpt"/>
</dbReference>
<evidence type="ECO:0000256" key="6">
    <source>
        <dbReference type="ARBA" id="ARBA00022989"/>
    </source>
</evidence>
<dbReference type="GO" id="GO:0046961">
    <property type="term" value="F:proton-transporting ATPase activity, rotational mechanism"/>
    <property type="evidence" value="ECO:0007669"/>
    <property type="project" value="TreeGrafter"/>
</dbReference>
<evidence type="ECO:0000256" key="5">
    <source>
        <dbReference type="ARBA" id="ARBA00022781"/>
    </source>
</evidence>
<evidence type="ECO:0000256" key="10">
    <source>
        <dbReference type="ARBA" id="ARBA00025198"/>
    </source>
</evidence>
<evidence type="ECO:0000256" key="11">
    <source>
        <dbReference type="ARBA" id="ARBA00025614"/>
    </source>
</evidence>
<evidence type="ECO:0000313" key="15">
    <source>
        <dbReference type="EMBL" id="AYJ87202.1"/>
    </source>
</evidence>
<sequence>MPQFHLDNFVPQLVWLAIFFAILYFGIVRLTLPKLGRTLDAREDRISGDLSTAERAKGEADALSATYAAGIDEAHKTARTAIAEAKARATASVEKTVAAANSVLAEKAAVADASLSAARSRAMIEIESVATDAAADIVERLTGRRPDAALVAGAAKTAFAG</sequence>
<dbReference type="GO" id="GO:0046933">
    <property type="term" value="F:proton-transporting ATP synthase activity, rotational mechanism"/>
    <property type="evidence" value="ECO:0007669"/>
    <property type="project" value="UniProtKB-UniRule"/>
</dbReference>
<evidence type="ECO:0000256" key="13">
    <source>
        <dbReference type="HAMAP-Rule" id="MF_01398"/>
    </source>
</evidence>
<dbReference type="KEGG" id="spha:D3Y57_16270"/>
<evidence type="ECO:0000313" key="16">
    <source>
        <dbReference type="Proteomes" id="UP000276254"/>
    </source>
</evidence>
<dbReference type="OrthoDB" id="9805716at2"/>
<dbReference type="CDD" id="cd06503">
    <property type="entry name" value="ATP-synt_Fo_b"/>
    <property type="match status" value="1"/>
</dbReference>
<evidence type="ECO:0000256" key="2">
    <source>
        <dbReference type="ARBA" id="ARBA00022448"/>
    </source>
</evidence>
<keyword evidence="4 13" id="KW-0812">Transmembrane</keyword>
<comment type="function">
    <text evidence="10 13">F(1)F(0) ATP synthase produces ATP from ADP in the presence of a proton or sodium gradient. F-type ATPases consist of two structural domains, F(1) containing the extramembraneous catalytic core and F(0) containing the membrane proton channel, linked together by a central stalk and a peripheral stalk. During catalysis, ATP synthesis in the catalytic domain of F(1) is coupled via a rotary mechanism of the central stalk subunits to proton translocation.</text>
</comment>
<keyword evidence="7 13" id="KW-0406">Ion transport</keyword>
<keyword evidence="8 13" id="KW-0472">Membrane</keyword>
<dbReference type="RefSeq" id="WP_121154266.1">
    <property type="nucleotide sequence ID" value="NZ_CP032829.1"/>
</dbReference>
<comment type="subcellular location">
    <subcellularLocation>
        <location evidence="13">Cell membrane</location>
        <topology evidence="13">Single-pass membrane protein</topology>
    </subcellularLocation>
    <subcellularLocation>
        <location evidence="12">Endomembrane system</location>
        <topology evidence="12">Single-pass membrane protein</topology>
    </subcellularLocation>
</comment>
<evidence type="ECO:0000256" key="4">
    <source>
        <dbReference type="ARBA" id="ARBA00022692"/>
    </source>
</evidence>
<dbReference type="InterPro" id="IPR050059">
    <property type="entry name" value="ATP_synthase_B_chain"/>
</dbReference>
<evidence type="ECO:0000256" key="1">
    <source>
        <dbReference type="ARBA" id="ARBA00005513"/>
    </source>
</evidence>
<dbReference type="AlphaFoldDB" id="A0A494TIM7"/>
<dbReference type="PANTHER" id="PTHR33445">
    <property type="entry name" value="ATP SYNTHASE SUBUNIT B', CHLOROPLASTIC"/>
    <property type="match status" value="1"/>
</dbReference>
<protein>
    <recommendedName>
        <fullName evidence="13">ATP synthase subunit b</fullName>
    </recommendedName>
    <alternativeName>
        <fullName evidence="13">ATP synthase F(0) sector subunit b</fullName>
    </alternativeName>
    <alternativeName>
        <fullName evidence="13">ATPase subunit I</fullName>
    </alternativeName>
    <alternativeName>
        <fullName evidence="13">F-type ATPase subunit b</fullName>
        <shortName evidence="13">F-ATPase subunit b</shortName>
    </alternativeName>
</protein>
<keyword evidence="16" id="KW-1185">Reference proteome</keyword>
<dbReference type="PANTHER" id="PTHR33445:SF1">
    <property type="entry name" value="ATP SYNTHASE SUBUNIT B"/>
    <property type="match status" value="1"/>
</dbReference>
<dbReference type="GO" id="GO:0045259">
    <property type="term" value="C:proton-transporting ATP synthase complex"/>
    <property type="evidence" value="ECO:0007669"/>
    <property type="project" value="UniProtKB-KW"/>
</dbReference>
<evidence type="ECO:0000256" key="8">
    <source>
        <dbReference type="ARBA" id="ARBA00023136"/>
    </source>
</evidence>
<gene>
    <name evidence="13" type="primary">atpF</name>
    <name evidence="15" type="ORF">D3Y57_16270</name>
</gene>
<dbReference type="Pfam" id="PF00430">
    <property type="entry name" value="ATP-synt_B"/>
    <property type="match status" value="1"/>
</dbReference>
<evidence type="ECO:0000256" key="12">
    <source>
        <dbReference type="ARBA" id="ARBA00037847"/>
    </source>
</evidence>
<evidence type="ECO:0000256" key="3">
    <source>
        <dbReference type="ARBA" id="ARBA00022547"/>
    </source>
</evidence>
<evidence type="ECO:0000256" key="7">
    <source>
        <dbReference type="ARBA" id="ARBA00023065"/>
    </source>
</evidence>
<evidence type="ECO:0000256" key="9">
    <source>
        <dbReference type="ARBA" id="ARBA00023310"/>
    </source>
</evidence>
<keyword evidence="9 13" id="KW-0066">ATP synthesis</keyword>
<comment type="subunit">
    <text evidence="13">F-type ATPases have 2 components, F(1) - the catalytic core - and F(0) - the membrane proton channel. F(1) has five subunits: alpha(3), beta(3), gamma(1), delta(1), epsilon(1). F(0) has three main subunits: a(1), b(2) and c(10-14). The alpha and beta chains form an alternating ring which encloses part of the gamma chain. F(1) is attached to F(0) by a central stalk formed by the gamma and epsilon chains, while a peripheral stalk is formed by the delta and b chains.</text>
</comment>
<dbReference type="Proteomes" id="UP000276254">
    <property type="component" value="Chromosome"/>
</dbReference>
<comment type="similarity">
    <text evidence="1 13 14">Belongs to the ATPase B chain family.</text>
</comment>
<comment type="function">
    <text evidence="11">Component of the F(0) channel, it forms part of the peripheral stalk, linking F(1) to F(0). The b'-subunit is a diverged and duplicated form of b found in plants and photosynthetic bacteria.</text>
</comment>
<keyword evidence="2 13" id="KW-0813">Transport</keyword>
<accession>A0A494TIM7</accession>